<dbReference type="PATRIC" id="fig|1249552.3.peg.1901"/>
<organism evidence="2 3">
    <name type="scientific">Pseudohongiella spirulinae</name>
    <dbReference type="NCBI Taxonomy" id="1249552"/>
    <lineage>
        <taxon>Bacteria</taxon>
        <taxon>Pseudomonadati</taxon>
        <taxon>Pseudomonadota</taxon>
        <taxon>Gammaproteobacteria</taxon>
        <taxon>Pseudomonadales</taxon>
        <taxon>Pseudohongiellaceae</taxon>
        <taxon>Pseudohongiella</taxon>
    </lineage>
</organism>
<keyword evidence="3" id="KW-1185">Reference proteome</keyword>
<dbReference type="KEGG" id="pspi:PS2015_1893"/>
<dbReference type="Proteomes" id="UP000065641">
    <property type="component" value="Chromosome"/>
</dbReference>
<sequence length="102" mass="11822">MSEKTIESIRDILDLMDPEVHENLKTAVELGKWPDGRRLTPEQLEYCLQAIIAYEQQYLPEEQRVGFIDRTGLKKTQCDDDKPADPQQSVPLTIMPEDGRRH</sequence>
<dbReference type="RefSeq" id="WP_058021998.1">
    <property type="nucleotide sequence ID" value="NZ_CP013189.1"/>
</dbReference>
<evidence type="ECO:0000256" key="1">
    <source>
        <dbReference type="SAM" id="MobiDB-lite"/>
    </source>
</evidence>
<dbReference type="OrthoDB" id="5616307at2"/>
<dbReference type="InterPro" id="IPR009749">
    <property type="entry name" value="DUF1315"/>
</dbReference>
<accession>A0A0S2KDZ4</accession>
<evidence type="ECO:0008006" key="4">
    <source>
        <dbReference type="Google" id="ProtNLM"/>
    </source>
</evidence>
<reference evidence="2 3" key="1">
    <citation type="submission" date="2015-11" db="EMBL/GenBank/DDBJ databases">
        <authorList>
            <person name="Zhang Y."/>
            <person name="Guo Z."/>
        </authorList>
    </citation>
    <scope>NUCLEOTIDE SEQUENCE [LARGE SCALE GENOMIC DNA]</scope>
    <source>
        <strain evidence="2 3">KCTC 32221</strain>
    </source>
</reference>
<proteinExistence type="predicted"/>
<protein>
    <recommendedName>
        <fullName evidence="4">DUF1315 domain-containing protein</fullName>
    </recommendedName>
</protein>
<name>A0A0S2KDZ4_9GAMM</name>
<evidence type="ECO:0000313" key="2">
    <source>
        <dbReference type="EMBL" id="ALO46540.1"/>
    </source>
</evidence>
<dbReference type="AlphaFoldDB" id="A0A0S2KDZ4"/>
<gene>
    <name evidence="2" type="ORF">PS2015_1893</name>
</gene>
<dbReference type="EMBL" id="CP013189">
    <property type="protein sequence ID" value="ALO46540.1"/>
    <property type="molecule type" value="Genomic_DNA"/>
</dbReference>
<dbReference type="Pfam" id="PF07023">
    <property type="entry name" value="DUF1315"/>
    <property type="match status" value="1"/>
</dbReference>
<dbReference type="STRING" id="1249552.PS2015_1893"/>
<evidence type="ECO:0000313" key="3">
    <source>
        <dbReference type="Proteomes" id="UP000065641"/>
    </source>
</evidence>
<feature type="region of interest" description="Disordered" evidence="1">
    <location>
        <begin position="74"/>
        <end position="102"/>
    </location>
</feature>